<dbReference type="Pfam" id="PF00758">
    <property type="entry name" value="EPO_TPO"/>
    <property type="match status" value="1"/>
</dbReference>
<organism evidence="8 9">
    <name type="scientific">Channa argus</name>
    <name type="common">Northern snakehead</name>
    <name type="synonym">Ophicephalus argus</name>
    <dbReference type="NCBI Taxonomy" id="215402"/>
    <lineage>
        <taxon>Eukaryota</taxon>
        <taxon>Metazoa</taxon>
        <taxon>Chordata</taxon>
        <taxon>Craniata</taxon>
        <taxon>Vertebrata</taxon>
        <taxon>Euteleostomi</taxon>
        <taxon>Actinopterygii</taxon>
        <taxon>Neopterygii</taxon>
        <taxon>Teleostei</taxon>
        <taxon>Neoteleostei</taxon>
        <taxon>Acanthomorphata</taxon>
        <taxon>Anabantaria</taxon>
        <taxon>Anabantiformes</taxon>
        <taxon>Channoidei</taxon>
        <taxon>Channidae</taxon>
        <taxon>Channa</taxon>
    </lineage>
</organism>
<comment type="similarity">
    <text evidence="2">Belongs to the EPO/TPO family.</text>
</comment>
<evidence type="ECO:0000313" key="8">
    <source>
        <dbReference type="EMBL" id="KAF3693121.1"/>
    </source>
</evidence>
<evidence type="ECO:0000256" key="4">
    <source>
        <dbReference type="ARBA" id="ARBA00022702"/>
    </source>
</evidence>
<name>A0A6G1PS04_CHAAH</name>
<keyword evidence="3" id="KW-0964">Secreted</keyword>
<comment type="subcellular location">
    <subcellularLocation>
        <location evidence="1">Secreted</location>
    </subcellularLocation>
</comment>
<dbReference type="EMBL" id="CM015719">
    <property type="protein sequence ID" value="KAF3693121.1"/>
    <property type="molecule type" value="Genomic_DNA"/>
</dbReference>
<feature type="signal peptide" evidence="7">
    <location>
        <begin position="1"/>
        <end position="23"/>
    </location>
</feature>
<dbReference type="Gene3D" id="1.20.1250.10">
    <property type="match status" value="1"/>
</dbReference>
<dbReference type="PANTHER" id="PTHR10560">
    <property type="entry name" value="THROMBOPOIETIN"/>
    <property type="match status" value="1"/>
</dbReference>
<keyword evidence="6" id="KW-1015">Disulfide bond</keyword>
<dbReference type="PANTHER" id="PTHR10560:SF0">
    <property type="entry name" value="THROMBOPOIETIN"/>
    <property type="match status" value="1"/>
</dbReference>
<gene>
    <name evidence="8" type="ORF">EXN66_Car008797</name>
</gene>
<dbReference type="GO" id="GO:0005179">
    <property type="term" value="F:hormone activity"/>
    <property type="evidence" value="ECO:0007669"/>
    <property type="project" value="UniProtKB-KW"/>
</dbReference>
<sequence length="183" mass="20304">MACSRLLLLLIGLIISHLPEVQGAPIDFWCRAKNQLSKKIEVMDNCVGSDRLHSPLQLPCEGVQPLQWANKTLQQKAAEVLGAFLVFKDGVQRAINHTTSQTPSCQTSLLKKLEHRINNYVHILNNLPNLTNMETDTSQPAVQHCSSQTSLTEVLNVFTKLLSGKLRYLTTDLQDSALCKAQG</sequence>
<evidence type="ECO:0000313" key="9">
    <source>
        <dbReference type="Proteomes" id="UP000503349"/>
    </source>
</evidence>
<dbReference type="GO" id="GO:0008283">
    <property type="term" value="P:cell population proliferation"/>
    <property type="evidence" value="ECO:0007669"/>
    <property type="project" value="InterPro"/>
</dbReference>
<dbReference type="InterPro" id="IPR003978">
    <property type="entry name" value="Thrombopoietin"/>
</dbReference>
<dbReference type="SUPFAM" id="SSF47266">
    <property type="entry name" value="4-helical cytokines"/>
    <property type="match status" value="1"/>
</dbReference>
<reference evidence="8 9" key="1">
    <citation type="submission" date="2019-02" db="EMBL/GenBank/DDBJ databases">
        <title>Opniocepnalus argus genome.</title>
        <authorList>
            <person name="Zhou C."/>
            <person name="Xiao S."/>
        </authorList>
    </citation>
    <scope>NUCLEOTIDE SEQUENCE [LARGE SCALE GENOMIC DNA]</scope>
    <source>
        <strain evidence="8">OARG1902GOOAL</strain>
        <tissue evidence="8">Muscle</tissue>
    </source>
</reference>
<keyword evidence="5 7" id="KW-0732">Signal</keyword>
<dbReference type="Proteomes" id="UP000503349">
    <property type="component" value="Chromosome 8"/>
</dbReference>
<evidence type="ECO:0000256" key="2">
    <source>
        <dbReference type="ARBA" id="ARBA00005782"/>
    </source>
</evidence>
<keyword evidence="9" id="KW-1185">Reference proteome</keyword>
<proteinExistence type="inferred from homology"/>
<dbReference type="GO" id="GO:0005125">
    <property type="term" value="F:cytokine activity"/>
    <property type="evidence" value="ECO:0007669"/>
    <property type="project" value="InterPro"/>
</dbReference>
<evidence type="ECO:0000256" key="1">
    <source>
        <dbReference type="ARBA" id="ARBA00004613"/>
    </source>
</evidence>
<evidence type="ECO:0000256" key="6">
    <source>
        <dbReference type="ARBA" id="ARBA00023157"/>
    </source>
</evidence>
<evidence type="ECO:0000256" key="7">
    <source>
        <dbReference type="SAM" id="SignalP"/>
    </source>
</evidence>
<dbReference type="AlphaFoldDB" id="A0A6G1PS04"/>
<reference evidence="9" key="2">
    <citation type="submission" date="2019-02" db="EMBL/GenBank/DDBJ databases">
        <title>Opniocepnalus argus Var Kimnra genome.</title>
        <authorList>
            <person name="Zhou C."/>
            <person name="Xiao S."/>
        </authorList>
    </citation>
    <scope>NUCLEOTIDE SEQUENCE [LARGE SCALE GENOMIC DNA]</scope>
</reference>
<evidence type="ECO:0000256" key="5">
    <source>
        <dbReference type="ARBA" id="ARBA00022729"/>
    </source>
</evidence>
<evidence type="ECO:0000256" key="3">
    <source>
        <dbReference type="ARBA" id="ARBA00022525"/>
    </source>
</evidence>
<feature type="chain" id="PRO_5026290884" description="Thrombopoietin" evidence="7">
    <location>
        <begin position="24"/>
        <end position="183"/>
    </location>
</feature>
<keyword evidence="4" id="KW-0372">Hormone</keyword>
<evidence type="ECO:0008006" key="10">
    <source>
        <dbReference type="Google" id="ProtNLM"/>
    </source>
</evidence>
<dbReference type="InterPro" id="IPR001323">
    <property type="entry name" value="EPO_TPO"/>
</dbReference>
<dbReference type="GO" id="GO:0005576">
    <property type="term" value="C:extracellular region"/>
    <property type="evidence" value="ECO:0007669"/>
    <property type="project" value="UniProtKB-SubCell"/>
</dbReference>
<dbReference type="InterPro" id="IPR009079">
    <property type="entry name" value="4_helix_cytokine-like_core"/>
</dbReference>
<accession>A0A6G1PS04</accession>
<protein>
    <recommendedName>
        <fullName evidence="10">Thrombopoietin</fullName>
    </recommendedName>
</protein>